<evidence type="ECO:0000313" key="2">
    <source>
        <dbReference type="Proteomes" id="UP000199555"/>
    </source>
</evidence>
<dbReference type="AlphaFoldDB" id="A0A1G9LRD2"/>
<dbReference type="OrthoDB" id="9813285at2"/>
<organism evidence="1 2">
    <name type="scientific">Paracoccus chinensis</name>
    <dbReference type="NCBI Taxonomy" id="525640"/>
    <lineage>
        <taxon>Bacteria</taxon>
        <taxon>Pseudomonadati</taxon>
        <taxon>Pseudomonadota</taxon>
        <taxon>Alphaproteobacteria</taxon>
        <taxon>Rhodobacterales</taxon>
        <taxon>Paracoccaceae</taxon>
        <taxon>Paracoccus</taxon>
    </lineage>
</organism>
<dbReference type="RefSeq" id="WP_090756974.1">
    <property type="nucleotide sequence ID" value="NZ_FNGE01000016.1"/>
</dbReference>
<keyword evidence="2" id="KW-1185">Reference proteome</keyword>
<accession>A0A1G9LRD2</accession>
<reference evidence="2" key="1">
    <citation type="submission" date="2016-10" db="EMBL/GenBank/DDBJ databases">
        <authorList>
            <person name="Varghese N."/>
            <person name="Submissions S."/>
        </authorList>
    </citation>
    <scope>NUCLEOTIDE SEQUENCE [LARGE SCALE GENOMIC DNA]</scope>
    <source>
        <strain evidence="2">CGMCC 1.7655</strain>
    </source>
</reference>
<evidence type="ECO:0008006" key="3">
    <source>
        <dbReference type="Google" id="ProtNLM"/>
    </source>
</evidence>
<gene>
    <name evidence="1" type="ORF">SAMN04487971_11619</name>
</gene>
<dbReference type="Proteomes" id="UP000199555">
    <property type="component" value="Unassembled WGS sequence"/>
</dbReference>
<name>A0A1G9LRD2_9RHOB</name>
<protein>
    <recommendedName>
        <fullName evidence="3">Transposase</fullName>
    </recommendedName>
</protein>
<proteinExistence type="predicted"/>
<dbReference type="EMBL" id="FNGE01000016">
    <property type="protein sequence ID" value="SDL64337.1"/>
    <property type="molecule type" value="Genomic_DNA"/>
</dbReference>
<evidence type="ECO:0000313" key="1">
    <source>
        <dbReference type="EMBL" id="SDL64337.1"/>
    </source>
</evidence>
<sequence>MRQKKHKPEEIVVKLKQVDVLMSQGHSVADAEKDLEGSCLEKLLSPARRRRGIDHVRRMCRRE</sequence>